<evidence type="ECO:0000313" key="3">
    <source>
        <dbReference type="Proteomes" id="UP000310200"/>
    </source>
</evidence>
<gene>
    <name evidence="2" type="ORF">DBV15_07064</name>
</gene>
<name>A0A4S2KGD5_9HYME</name>
<dbReference type="AlphaFoldDB" id="A0A4S2KGD5"/>
<protein>
    <recommendedName>
        <fullName evidence="4">Protein quiver</fullName>
    </recommendedName>
</protein>
<feature type="signal peptide" evidence="1">
    <location>
        <begin position="1"/>
        <end position="26"/>
    </location>
</feature>
<accession>A0A4S2KGD5</accession>
<feature type="chain" id="PRO_5020488177" description="Protein quiver" evidence="1">
    <location>
        <begin position="27"/>
        <end position="102"/>
    </location>
</feature>
<organism evidence="2 3">
    <name type="scientific">Temnothorax longispinosus</name>
    <dbReference type="NCBI Taxonomy" id="300112"/>
    <lineage>
        <taxon>Eukaryota</taxon>
        <taxon>Metazoa</taxon>
        <taxon>Ecdysozoa</taxon>
        <taxon>Arthropoda</taxon>
        <taxon>Hexapoda</taxon>
        <taxon>Insecta</taxon>
        <taxon>Pterygota</taxon>
        <taxon>Neoptera</taxon>
        <taxon>Endopterygota</taxon>
        <taxon>Hymenoptera</taxon>
        <taxon>Apocrita</taxon>
        <taxon>Aculeata</taxon>
        <taxon>Formicoidea</taxon>
        <taxon>Formicidae</taxon>
        <taxon>Myrmicinae</taxon>
        <taxon>Temnothorax</taxon>
    </lineage>
</organism>
<proteinExistence type="predicted"/>
<evidence type="ECO:0008006" key="4">
    <source>
        <dbReference type="Google" id="ProtNLM"/>
    </source>
</evidence>
<evidence type="ECO:0000256" key="1">
    <source>
        <dbReference type="SAM" id="SignalP"/>
    </source>
</evidence>
<comment type="caution">
    <text evidence="2">The sequence shown here is derived from an EMBL/GenBank/DDBJ whole genome shotgun (WGS) entry which is preliminary data.</text>
</comment>
<dbReference type="EMBL" id="QBLH01002438">
    <property type="protein sequence ID" value="TGZ48513.1"/>
    <property type="molecule type" value="Genomic_DNA"/>
</dbReference>
<sequence>MPGQDRFFVYTIFLVVALSIFHSCEALKCYNCNSLISATCGKWPISSEVLSCLPNNVCVSYYIDYLSKKVNVRSCGYRDFCKYTNPTINQNCKECNTDLCKA</sequence>
<dbReference type="Proteomes" id="UP000310200">
    <property type="component" value="Unassembled WGS sequence"/>
</dbReference>
<keyword evidence="1" id="KW-0732">Signal</keyword>
<reference evidence="2 3" key="1">
    <citation type="journal article" date="2019" name="Philos. Trans. R. Soc. Lond., B, Biol. Sci.">
        <title>Ant behaviour and brain gene expression of defending hosts depend on the ecological success of the intruding social parasite.</title>
        <authorList>
            <person name="Kaur R."/>
            <person name="Stoldt M."/>
            <person name="Jongepier E."/>
            <person name="Feldmeyer B."/>
            <person name="Menzel F."/>
            <person name="Bornberg-Bauer E."/>
            <person name="Foitzik S."/>
        </authorList>
    </citation>
    <scope>NUCLEOTIDE SEQUENCE [LARGE SCALE GENOMIC DNA]</scope>
    <source>
        <tissue evidence="2">Whole body</tissue>
    </source>
</reference>
<keyword evidence="3" id="KW-1185">Reference proteome</keyword>
<evidence type="ECO:0000313" key="2">
    <source>
        <dbReference type="EMBL" id="TGZ48513.1"/>
    </source>
</evidence>